<sequence>MPELDSSIFDLRKLERLGTARCTSLKRLSSNTCSPALTEFNAGDCINLQEFSVPFASTDGLLLGLSDSWNGNELPSSILNQTKYELFDCDLTESLADLPENFAHHISLNNPPNLEHDPSITLHKVLPSPAFITLKHLLISGIPMLSEIPDNISLLSSLETLELIAIGIRSLPETIKHLPRLYRLYVARCGILQSIPTLSLNLVDFTVLDCGSLETVLSSMEEPRDKPNLSTVILRNCQNLDPHSYDTVLNKAIAGIELGATGEDNTIHYLLPYMPDREYWFNHPSKEFSFPLELPPNLLGFAYYLVLTQGTVGKGVRFGCECYLESSSGESERICITRFPRADIFQYCACCGNEAIIYMWSDHVVLWYDPVSCKQIMEAVEKIKAINDMSSNPKLTFKFFIDGNVCHHVVIQECGFHWIYKKETVSSTIFESHDEDKETVPPTRKLMQHVYGRTPMPSLGSDERKGLR</sequence>
<keyword evidence="2" id="KW-1185">Reference proteome</keyword>
<gene>
    <name evidence="1" type="ORF">TSUD_351130</name>
</gene>
<dbReference type="PANTHER" id="PTHR45752">
    <property type="entry name" value="LEUCINE-RICH REPEAT-CONTAINING"/>
    <property type="match status" value="1"/>
</dbReference>
<dbReference type="Proteomes" id="UP000242715">
    <property type="component" value="Unassembled WGS sequence"/>
</dbReference>
<reference evidence="2" key="1">
    <citation type="journal article" date="2017" name="Front. Plant Sci.">
        <title>Climate Clever Clovers: New Paradigm to Reduce the Environmental Footprint of Ruminants by Breeding Low Methanogenic Forages Utilizing Haplotype Variation.</title>
        <authorList>
            <person name="Kaur P."/>
            <person name="Appels R."/>
            <person name="Bayer P.E."/>
            <person name="Keeble-Gagnere G."/>
            <person name="Wang J."/>
            <person name="Hirakawa H."/>
            <person name="Shirasawa K."/>
            <person name="Vercoe P."/>
            <person name="Stefanova K."/>
            <person name="Durmic Z."/>
            <person name="Nichols P."/>
            <person name="Revell C."/>
            <person name="Isobe S.N."/>
            <person name="Edwards D."/>
            <person name="Erskine W."/>
        </authorList>
    </citation>
    <scope>NUCLEOTIDE SEQUENCE [LARGE SCALE GENOMIC DNA]</scope>
    <source>
        <strain evidence="2">cv. Daliak</strain>
    </source>
</reference>
<comment type="caution">
    <text evidence="1">The sequence shown here is derived from an EMBL/GenBank/DDBJ whole genome shotgun (WGS) entry which is preliminary data.</text>
</comment>
<evidence type="ECO:0000313" key="1">
    <source>
        <dbReference type="EMBL" id="GAU10314.1"/>
    </source>
</evidence>
<dbReference type="OrthoDB" id="1436489at2759"/>
<name>A0A1B5Z882_TRISU</name>
<dbReference type="EMBL" id="BCLP01041717">
    <property type="protein sequence ID" value="GAU10314.1"/>
    <property type="molecule type" value="Genomic_DNA"/>
</dbReference>
<dbReference type="Gene3D" id="3.80.10.10">
    <property type="entry name" value="Ribonuclease Inhibitor"/>
    <property type="match status" value="1"/>
</dbReference>
<organism evidence="1 2">
    <name type="scientific">Trifolium subterraneum</name>
    <name type="common">Subterranean clover</name>
    <dbReference type="NCBI Taxonomy" id="3900"/>
    <lineage>
        <taxon>Eukaryota</taxon>
        <taxon>Viridiplantae</taxon>
        <taxon>Streptophyta</taxon>
        <taxon>Embryophyta</taxon>
        <taxon>Tracheophyta</taxon>
        <taxon>Spermatophyta</taxon>
        <taxon>Magnoliopsida</taxon>
        <taxon>eudicotyledons</taxon>
        <taxon>Gunneridae</taxon>
        <taxon>Pentapetalae</taxon>
        <taxon>rosids</taxon>
        <taxon>fabids</taxon>
        <taxon>Fabales</taxon>
        <taxon>Fabaceae</taxon>
        <taxon>Papilionoideae</taxon>
        <taxon>50 kb inversion clade</taxon>
        <taxon>NPAAA clade</taxon>
        <taxon>Hologalegina</taxon>
        <taxon>IRL clade</taxon>
        <taxon>Trifolieae</taxon>
        <taxon>Trifolium</taxon>
    </lineage>
</organism>
<dbReference type="AlphaFoldDB" id="A0A1B5Z882"/>
<evidence type="ECO:0000313" key="2">
    <source>
        <dbReference type="Proteomes" id="UP000242715"/>
    </source>
</evidence>
<accession>A0A1B5Z882</accession>
<dbReference type="InterPro" id="IPR032675">
    <property type="entry name" value="LRR_dom_sf"/>
</dbReference>
<dbReference type="InterPro" id="IPR050715">
    <property type="entry name" value="LRR-SigEffector_domain"/>
</dbReference>
<dbReference type="PANTHER" id="PTHR45752:SF195">
    <property type="entry name" value="LEUCINE-RICH REPEAT (LRR) FAMILY PROTEIN-RELATED"/>
    <property type="match status" value="1"/>
</dbReference>
<protein>
    <submittedName>
        <fullName evidence="1">Uncharacterized protein</fullName>
    </submittedName>
</protein>
<proteinExistence type="predicted"/>
<dbReference type="SUPFAM" id="SSF52058">
    <property type="entry name" value="L domain-like"/>
    <property type="match status" value="1"/>
</dbReference>